<keyword evidence="1" id="KW-0732">Signal</keyword>
<keyword evidence="3" id="KW-1185">Reference proteome</keyword>
<evidence type="ECO:0000313" key="2">
    <source>
        <dbReference type="EMBL" id="KAF0752691.1"/>
    </source>
</evidence>
<sequence length="276" mass="29603">MKVSYTTVILLLAVVAAATSTEVQKSNAAAAPSPVQSQTPFPGQGSVPYPAQSYQFTSDYSGQLAKSPFGPKAALPSSAFDKHTTLKLPKCFCTDRALRFSAAYQPHQQHQYYNFGPYQQYYPASGYPAAGPYPSAYSTQPSAGAAYPTPYSAYPYPAQPYHGSSYSPNPAAFPSYYGGQFGVPSAAQYNGHYSAASPTVTPYSSLPSAYQQQSLQHSPSFYNSGAAGQQYGQSQQYLSQQQYPSQQYQSFYANSPAVPVAAATTSEAVKSSTQRK</sequence>
<name>A0A6G0YBQ1_APHCR</name>
<proteinExistence type="predicted"/>
<gene>
    <name evidence="2" type="ORF">FWK35_00035215</name>
</gene>
<dbReference type="AlphaFoldDB" id="A0A6G0YBQ1"/>
<dbReference type="Proteomes" id="UP000478052">
    <property type="component" value="Unassembled WGS sequence"/>
</dbReference>
<feature type="chain" id="PRO_5026336135" evidence="1">
    <location>
        <begin position="21"/>
        <end position="276"/>
    </location>
</feature>
<feature type="signal peptide" evidence="1">
    <location>
        <begin position="1"/>
        <end position="20"/>
    </location>
</feature>
<evidence type="ECO:0000256" key="1">
    <source>
        <dbReference type="SAM" id="SignalP"/>
    </source>
</evidence>
<organism evidence="2 3">
    <name type="scientific">Aphis craccivora</name>
    <name type="common">Cowpea aphid</name>
    <dbReference type="NCBI Taxonomy" id="307492"/>
    <lineage>
        <taxon>Eukaryota</taxon>
        <taxon>Metazoa</taxon>
        <taxon>Ecdysozoa</taxon>
        <taxon>Arthropoda</taxon>
        <taxon>Hexapoda</taxon>
        <taxon>Insecta</taxon>
        <taxon>Pterygota</taxon>
        <taxon>Neoptera</taxon>
        <taxon>Paraneoptera</taxon>
        <taxon>Hemiptera</taxon>
        <taxon>Sternorrhyncha</taxon>
        <taxon>Aphidomorpha</taxon>
        <taxon>Aphidoidea</taxon>
        <taxon>Aphididae</taxon>
        <taxon>Aphidini</taxon>
        <taxon>Aphis</taxon>
        <taxon>Aphis</taxon>
    </lineage>
</organism>
<comment type="caution">
    <text evidence="2">The sequence shown here is derived from an EMBL/GenBank/DDBJ whole genome shotgun (WGS) entry which is preliminary data.</text>
</comment>
<accession>A0A6G0YBQ1</accession>
<evidence type="ECO:0000313" key="3">
    <source>
        <dbReference type="Proteomes" id="UP000478052"/>
    </source>
</evidence>
<reference evidence="2 3" key="1">
    <citation type="submission" date="2019-08" db="EMBL/GenBank/DDBJ databases">
        <title>Whole genome of Aphis craccivora.</title>
        <authorList>
            <person name="Voronova N.V."/>
            <person name="Shulinski R.S."/>
            <person name="Bandarenka Y.V."/>
            <person name="Zhorov D.G."/>
            <person name="Warner D."/>
        </authorList>
    </citation>
    <scope>NUCLEOTIDE SEQUENCE [LARGE SCALE GENOMIC DNA]</scope>
    <source>
        <strain evidence="2">180601</strain>
        <tissue evidence="2">Whole Body</tissue>
    </source>
</reference>
<dbReference type="OrthoDB" id="6625705at2759"/>
<protein>
    <submittedName>
        <fullName evidence="2">Eyes absent 1-like</fullName>
    </submittedName>
</protein>
<dbReference type="EMBL" id="VUJU01004967">
    <property type="protein sequence ID" value="KAF0752691.1"/>
    <property type="molecule type" value="Genomic_DNA"/>
</dbReference>